<evidence type="ECO:0000256" key="3">
    <source>
        <dbReference type="ARBA" id="ARBA00022490"/>
    </source>
</evidence>
<dbReference type="Proteomes" id="UP000585802">
    <property type="component" value="Unassembled WGS sequence"/>
</dbReference>
<comment type="caution">
    <text evidence="10">The sequence shown here is derived from an EMBL/GenBank/DDBJ whole genome shotgun (WGS) entry which is preliminary data.</text>
</comment>
<protein>
    <recommendedName>
        <fullName evidence="9">Protein-L-isoaspartate O-methyltransferase</fullName>
        <ecNumber evidence="9">2.1.1.77</ecNumber>
    </recommendedName>
</protein>
<dbReference type="EMBL" id="DUCX01000008">
    <property type="protein sequence ID" value="HIF36854.1"/>
    <property type="molecule type" value="Genomic_DNA"/>
</dbReference>
<dbReference type="InterPro" id="IPR000682">
    <property type="entry name" value="PCMT"/>
</dbReference>
<dbReference type="PANTHER" id="PTHR11579:SF0">
    <property type="entry name" value="PROTEIN-L-ISOASPARTATE(D-ASPARTATE) O-METHYLTRANSFERASE"/>
    <property type="match status" value="1"/>
</dbReference>
<dbReference type="GO" id="GO:0004719">
    <property type="term" value="F:protein-L-isoaspartate (D-aspartate) O-methyltransferase activity"/>
    <property type="evidence" value="ECO:0007669"/>
    <property type="project" value="UniProtKB-UniRule"/>
</dbReference>
<dbReference type="GO" id="GO:0005737">
    <property type="term" value="C:cytoplasm"/>
    <property type="evidence" value="ECO:0007669"/>
    <property type="project" value="UniProtKB-SubCell"/>
</dbReference>
<evidence type="ECO:0000256" key="8">
    <source>
        <dbReference type="ARBA" id="ARBA00029295"/>
    </source>
</evidence>
<dbReference type="EC" id="2.1.1.77" evidence="9"/>
<keyword evidence="3" id="KW-0963">Cytoplasm</keyword>
<comment type="catalytic activity">
    <reaction evidence="8">
        <text>[protein]-L-isoaspartate + S-adenosyl-L-methionine = [protein]-L-isoaspartate alpha-methyl ester + S-adenosyl-L-homocysteine</text>
        <dbReference type="Rhea" id="RHEA:12705"/>
        <dbReference type="Rhea" id="RHEA-COMP:12143"/>
        <dbReference type="Rhea" id="RHEA-COMP:12144"/>
        <dbReference type="ChEBI" id="CHEBI:57856"/>
        <dbReference type="ChEBI" id="CHEBI:59789"/>
        <dbReference type="ChEBI" id="CHEBI:90596"/>
        <dbReference type="ChEBI" id="CHEBI:90598"/>
        <dbReference type="EC" id="2.1.1.77"/>
    </reaction>
</comment>
<dbReference type="CDD" id="cd02440">
    <property type="entry name" value="AdoMet_MTases"/>
    <property type="match status" value="1"/>
</dbReference>
<evidence type="ECO:0000313" key="10">
    <source>
        <dbReference type="EMBL" id="HIF36854.1"/>
    </source>
</evidence>
<evidence type="ECO:0000256" key="9">
    <source>
        <dbReference type="NCBIfam" id="TIGR00080"/>
    </source>
</evidence>
<keyword evidence="4 10" id="KW-0489">Methyltransferase</keyword>
<dbReference type="NCBIfam" id="NF001453">
    <property type="entry name" value="PRK00312.1"/>
    <property type="match status" value="1"/>
</dbReference>
<dbReference type="Gene3D" id="3.40.50.150">
    <property type="entry name" value="Vaccinia Virus protein VP39"/>
    <property type="match status" value="1"/>
</dbReference>
<reference evidence="11" key="1">
    <citation type="journal article" date="2019" name="bioRxiv">
        <title>Genome diversification in globally distributed novel marine Proteobacteria is linked to environmental adaptation.</title>
        <authorList>
            <person name="Zhou Z."/>
            <person name="Tran P.Q."/>
            <person name="Kieft K."/>
            <person name="Anantharaman K."/>
        </authorList>
    </citation>
    <scope>NUCLEOTIDE SEQUENCE [LARGE SCALE GENOMIC DNA]</scope>
</reference>
<dbReference type="AlphaFoldDB" id="A0A7J4GSU3"/>
<evidence type="ECO:0000256" key="6">
    <source>
        <dbReference type="ARBA" id="ARBA00022691"/>
    </source>
</evidence>
<keyword evidence="6" id="KW-0949">S-adenosyl-L-methionine</keyword>
<comment type="similarity">
    <text evidence="2">Belongs to the methyltransferase superfamily. L-isoaspartyl/D-aspartyl protein methyltransferase family.</text>
</comment>
<dbReference type="GO" id="GO:0032259">
    <property type="term" value="P:methylation"/>
    <property type="evidence" value="ECO:0007669"/>
    <property type="project" value="UniProtKB-KW"/>
</dbReference>
<keyword evidence="5 10" id="KW-0808">Transferase</keyword>
<evidence type="ECO:0000256" key="5">
    <source>
        <dbReference type="ARBA" id="ARBA00022679"/>
    </source>
</evidence>
<comment type="function">
    <text evidence="7">Catalyzes the methyl esterification of L-isoaspartyl residues in peptides and proteins that result from spontaneous decomposition of normal L-aspartyl and L-asparaginyl residues. It plays a role in the repair and/or degradation of damaged proteins.</text>
</comment>
<organism evidence="10 11">
    <name type="scientific">Marine Group III euryarchaeote</name>
    <dbReference type="NCBI Taxonomy" id="2173149"/>
    <lineage>
        <taxon>Archaea</taxon>
        <taxon>Methanobacteriati</taxon>
        <taxon>Thermoplasmatota</taxon>
        <taxon>Thermoplasmata</taxon>
        <taxon>Candidatus Thermoprofundales</taxon>
    </lineage>
</organism>
<proteinExistence type="inferred from homology"/>
<dbReference type="GO" id="GO:0030091">
    <property type="term" value="P:protein repair"/>
    <property type="evidence" value="ECO:0007669"/>
    <property type="project" value="UniProtKB-UniRule"/>
</dbReference>
<accession>A0A7J4GSU3</accession>
<evidence type="ECO:0000256" key="4">
    <source>
        <dbReference type="ARBA" id="ARBA00022603"/>
    </source>
</evidence>
<sequence>MKEREILLNYLKRENYLRTTQVRKAMEEVDRRDFVRTSDRLSAYDDTPLSIGQGQTISAPHMVAMMLEELRLSEKDNLLEIGSGCGYHAAVASRLVSKVTTIERIPYIYELACENLANYDNIEIINGDGSQGFMDNCPYQKIMVTCGAPRVPPPLIDQLEVGGLMVIPVGGRVAQELLTVERTVDGISVFRRPGVAFVPMIGVNAFDN</sequence>
<dbReference type="NCBIfam" id="TIGR00080">
    <property type="entry name" value="pimt"/>
    <property type="match status" value="1"/>
</dbReference>
<evidence type="ECO:0000256" key="7">
    <source>
        <dbReference type="ARBA" id="ARBA00025330"/>
    </source>
</evidence>
<name>A0A7J4GSU3_9ARCH</name>
<dbReference type="FunFam" id="3.40.50.150:FF:000010">
    <property type="entry name" value="Protein-L-isoaspartate O-methyltransferase"/>
    <property type="match status" value="1"/>
</dbReference>
<gene>
    <name evidence="10" type="ORF">EYQ70_00280</name>
</gene>
<evidence type="ECO:0000313" key="11">
    <source>
        <dbReference type="Proteomes" id="UP000585802"/>
    </source>
</evidence>
<comment type="subcellular location">
    <subcellularLocation>
        <location evidence="1">Cytoplasm</location>
    </subcellularLocation>
</comment>
<dbReference type="Pfam" id="PF01135">
    <property type="entry name" value="PCMT"/>
    <property type="match status" value="1"/>
</dbReference>
<dbReference type="PANTHER" id="PTHR11579">
    <property type="entry name" value="PROTEIN-L-ISOASPARTATE O-METHYLTRANSFERASE"/>
    <property type="match status" value="1"/>
</dbReference>
<dbReference type="InterPro" id="IPR029063">
    <property type="entry name" value="SAM-dependent_MTases_sf"/>
</dbReference>
<evidence type="ECO:0000256" key="1">
    <source>
        <dbReference type="ARBA" id="ARBA00004496"/>
    </source>
</evidence>
<dbReference type="SUPFAM" id="SSF53335">
    <property type="entry name" value="S-adenosyl-L-methionine-dependent methyltransferases"/>
    <property type="match status" value="1"/>
</dbReference>
<evidence type="ECO:0000256" key="2">
    <source>
        <dbReference type="ARBA" id="ARBA00005369"/>
    </source>
</evidence>